<feature type="compositionally biased region" description="Acidic residues" evidence="2">
    <location>
        <begin position="1171"/>
        <end position="1182"/>
    </location>
</feature>
<evidence type="ECO:0000256" key="1">
    <source>
        <dbReference type="SAM" id="Coils"/>
    </source>
</evidence>
<feature type="coiled-coil region" evidence="1">
    <location>
        <begin position="938"/>
        <end position="1022"/>
    </location>
</feature>
<sequence>MGSSTRFSLMNLVRSSPKYHCEKCQVTVHDIEQWLPHLGHDPVTESLVLKRMDSWVNEHPSPEEDPEDEAYFDKSDSNRSQRSDSYLPTMDQNGFDFKALRMNTAQPAPNNPPFSMLQRPTQNLRKPFSFIQTQSRNNAENTSQIPQSSRRQGDQPRMKQEQNDHNPIFPNPRHQQHTLIPQPRHETKTQSQSHKLRAFMTPTYDERSLQQPFSADPPQYSSSPKASSHKFRPESHSYTHPSASNQTQERTHSPVPRSRSPSVHFEPDFDAEDADLSQLMTKRMREAKLVKSKLAEERLATAALESRLCAQLAASGASELALKNRISELEAREALHQAKADEDARTAKAQAEEAERKLQDATAKLNDTNTRLDDIRAAAKNGLEEITSNYSALQAYLKDLKSDYNASQDVIKRMSAELSEIRRSAREGVKAVDTSENLGRNAETRALIDELQNDRTDAHQVIDMLRDKLHLLSAQVIEARERVAELEAIREGKIERVESKVEELADKLVKKEEEGARGLVDAVALEVRLNETNERLVKVSATLEQREIELGAFREQKVAWEWELKEKSTTLASLQSVAVDNADLKEHKFSLECQVKEMASRISVLQRVEAELMASEKEKTALECEVRESRPKVAALRTLETELKTAREEKVALECEVKEGRSGIAALRTLETELVTVRAEKVTLECEIKECQSKITTLRAAEAGLMTMKEKKVALECEVKETHSKLAGLEDLQRDTSAKLQQSKDRAHEQDVQLGQLRTELKAVESAKEELRSSLEASQQSAKNLTQEVHALTLRETVLQEKSNELAGQVSKLGAEVKKLSSEASAREEELRRGNNRNSVLQERFDSQALTLKLAKEQSGDLQERLLMSESAHATKLESATGKLNVEIAVLTEQKTGLQAALTRVTEEAATQQAGFLGASVDYENKLSKQEEMHAKLIQAESQRANAAEREAADTKRLADDLAQQIESGRADLEDAKKKAREAVSRDSLGMEGEVIVLRARLEELEGENSRLQHRARNLNKRYKDGDLSDSEKSFVNSLMQMSQSIHEQDIVAKENELRRRENMITSLQTRIDTLESTLARLLKERGKDSGPNSKSMVDLSLWMSSSPRSAQKQADAPPVASSSRIQPASPTVIVPDTPPVKKSAQVPAVKPPPLQTAHHAQTHKTFAAIDADDDPLTDSEDDVPKSATLGKRSRTPTSAKSDDEPSRPARRLRAVASRKPESTKKPVAEGVKSKQRKRR</sequence>
<dbReference type="AlphaFoldDB" id="A0AAD7IAZ6"/>
<organism evidence="3 4">
    <name type="scientific">Mycena maculata</name>
    <dbReference type="NCBI Taxonomy" id="230809"/>
    <lineage>
        <taxon>Eukaryota</taxon>
        <taxon>Fungi</taxon>
        <taxon>Dikarya</taxon>
        <taxon>Basidiomycota</taxon>
        <taxon>Agaricomycotina</taxon>
        <taxon>Agaricomycetes</taxon>
        <taxon>Agaricomycetidae</taxon>
        <taxon>Agaricales</taxon>
        <taxon>Marasmiineae</taxon>
        <taxon>Mycenaceae</taxon>
        <taxon>Mycena</taxon>
    </lineage>
</organism>
<feature type="compositionally biased region" description="Basic and acidic residues" evidence="2">
    <location>
        <begin position="151"/>
        <end position="164"/>
    </location>
</feature>
<protein>
    <submittedName>
        <fullName evidence="3">Uncharacterized protein</fullName>
    </submittedName>
</protein>
<evidence type="ECO:0000313" key="4">
    <source>
        <dbReference type="Proteomes" id="UP001215280"/>
    </source>
</evidence>
<feature type="compositionally biased region" description="Polar residues" evidence="2">
    <location>
        <begin position="209"/>
        <end position="226"/>
    </location>
</feature>
<feature type="region of interest" description="Disordered" evidence="2">
    <location>
        <begin position="57"/>
        <end position="92"/>
    </location>
</feature>
<feature type="coiled-coil region" evidence="1">
    <location>
        <begin position="754"/>
        <end position="795"/>
    </location>
</feature>
<dbReference type="Gene3D" id="1.10.287.1490">
    <property type="match status" value="1"/>
</dbReference>
<evidence type="ECO:0000313" key="3">
    <source>
        <dbReference type="EMBL" id="KAJ7739045.1"/>
    </source>
</evidence>
<accession>A0AAD7IAZ6</accession>
<name>A0AAD7IAZ6_9AGAR</name>
<feature type="compositionally biased region" description="Polar residues" evidence="2">
    <location>
        <begin position="1121"/>
        <end position="1130"/>
    </location>
</feature>
<feature type="region of interest" description="Disordered" evidence="2">
    <location>
        <begin position="131"/>
        <end position="194"/>
    </location>
</feature>
<feature type="compositionally biased region" description="Polar residues" evidence="2">
    <location>
        <begin position="131"/>
        <end position="150"/>
    </location>
</feature>
<feature type="coiled-coil region" evidence="1">
    <location>
        <begin position="448"/>
        <end position="549"/>
    </location>
</feature>
<proteinExistence type="predicted"/>
<feature type="coiled-coil region" evidence="1">
    <location>
        <begin position="337"/>
        <end position="417"/>
    </location>
</feature>
<feature type="region of interest" description="Disordered" evidence="2">
    <location>
        <begin position="206"/>
        <end position="268"/>
    </location>
</feature>
<feature type="compositionally biased region" description="Basic and acidic residues" evidence="2">
    <location>
        <begin position="1219"/>
        <end position="1228"/>
    </location>
</feature>
<feature type="region of interest" description="Disordered" evidence="2">
    <location>
        <begin position="1105"/>
        <end position="1240"/>
    </location>
</feature>
<feature type="compositionally biased region" description="Polar residues" evidence="2">
    <location>
        <begin position="83"/>
        <end position="92"/>
    </location>
</feature>
<evidence type="ECO:0000256" key="2">
    <source>
        <dbReference type="SAM" id="MobiDB-lite"/>
    </source>
</evidence>
<keyword evidence="4" id="KW-1185">Reference proteome</keyword>
<feature type="compositionally biased region" description="Low complexity" evidence="2">
    <location>
        <begin position="253"/>
        <end position="263"/>
    </location>
</feature>
<feature type="coiled-coil region" evidence="1">
    <location>
        <begin position="1051"/>
        <end position="1085"/>
    </location>
</feature>
<feature type="compositionally biased region" description="Basic and acidic residues" evidence="2">
    <location>
        <begin position="71"/>
        <end position="82"/>
    </location>
</feature>
<feature type="coiled-coil region" evidence="1">
    <location>
        <begin position="605"/>
        <end position="718"/>
    </location>
</feature>
<dbReference type="EMBL" id="JARJLG010000134">
    <property type="protein sequence ID" value="KAJ7739045.1"/>
    <property type="molecule type" value="Genomic_DNA"/>
</dbReference>
<reference evidence="3" key="1">
    <citation type="submission" date="2023-03" db="EMBL/GenBank/DDBJ databases">
        <title>Massive genome expansion in bonnet fungi (Mycena s.s.) driven by repeated elements and novel gene families across ecological guilds.</title>
        <authorList>
            <consortium name="Lawrence Berkeley National Laboratory"/>
            <person name="Harder C.B."/>
            <person name="Miyauchi S."/>
            <person name="Viragh M."/>
            <person name="Kuo A."/>
            <person name="Thoen E."/>
            <person name="Andreopoulos B."/>
            <person name="Lu D."/>
            <person name="Skrede I."/>
            <person name="Drula E."/>
            <person name="Henrissat B."/>
            <person name="Morin E."/>
            <person name="Kohler A."/>
            <person name="Barry K."/>
            <person name="LaButti K."/>
            <person name="Morin E."/>
            <person name="Salamov A."/>
            <person name="Lipzen A."/>
            <person name="Mereny Z."/>
            <person name="Hegedus B."/>
            <person name="Baldrian P."/>
            <person name="Stursova M."/>
            <person name="Weitz H."/>
            <person name="Taylor A."/>
            <person name="Grigoriev I.V."/>
            <person name="Nagy L.G."/>
            <person name="Martin F."/>
            <person name="Kauserud H."/>
        </authorList>
    </citation>
    <scope>NUCLEOTIDE SEQUENCE</scope>
    <source>
        <strain evidence="3">CBHHK188m</strain>
    </source>
</reference>
<dbReference type="Proteomes" id="UP001215280">
    <property type="component" value="Unassembled WGS sequence"/>
</dbReference>
<feature type="compositionally biased region" description="Polar residues" evidence="2">
    <location>
        <begin position="238"/>
        <end position="248"/>
    </location>
</feature>
<keyword evidence="1" id="KW-0175">Coiled coil</keyword>
<gene>
    <name evidence="3" type="ORF">DFH07DRAFT_943990</name>
</gene>
<comment type="caution">
    <text evidence="3">The sequence shown here is derived from an EMBL/GenBank/DDBJ whole genome shotgun (WGS) entry which is preliminary data.</text>
</comment>